<dbReference type="RefSeq" id="YP_010087891.1">
    <property type="nucleotide sequence ID" value="NC_055603.1"/>
</dbReference>
<proteinExistence type="predicted"/>
<keyword evidence="2" id="KW-1185">Reference proteome</keyword>
<accession>A0A6B9XHM8</accession>
<evidence type="ECO:0000313" key="1">
    <source>
        <dbReference type="EMBL" id="QHR78536.1"/>
    </source>
</evidence>
<evidence type="ECO:0000313" key="2">
    <source>
        <dbReference type="Proteomes" id="UP000678193"/>
    </source>
</evidence>
<dbReference type="GeneID" id="65103224"/>
<dbReference type="EMBL" id="MN803438">
    <property type="protein sequence ID" value="QHR78536.1"/>
    <property type="molecule type" value="Genomic_DNA"/>
</dbReference>
<name>A0A6B9XHM8_9VIRU</name>
<reference evidence="1" key="1">
    <citation type="journal article" date="2020" name="Arch. Virol.">
        <title>Complete genome sequence and analysis of a novel lymphocystivirus detected in whitemouth croaker (Micropogonias furnieri): lymphocystis disease virus 4.</title>
        <authorList>
            <person name="Doszpoly A."/>
            <person name="Kajan G.L."/>
            <person name="Puentes R."/>
            <person name="Perretta A."/>
        </authorList>
    </citation>
    <scope>NUCLEOTIDE SEQUENCE</scope>
    <source>
        <strain evidence="1">LCDV-WC</strain>
    </source>
</reference>
<protein>
    <submittedName>
        <fullName evidence="1">Apoptosis regulation Bcl-2 family protein</fullName>
    </submittedName>
</protein>
<sequence length="142" mass="16762">MKTHEEIKQFLFYLKYYVKSLSIVDITFSLCHRKLNMLNPVYINQCNFNMDKILIINDWSFLDLNQEINKVADAKGLVILYKQILKKTLDIINKTRIVVCIYLAYKMIKLFNQPSVELALTMGRTLQKFCESSNFLINILIQ</sequence>
<organism evidence="1 2">
    <name type="scientific">Lymphocystis disease virus 4</name>
    <dbReference type="NCBI Taxonomy" id="2704413"/>
    <lineage>
        <taxon>Viruses</taxon>
        <taxon>Varidnaviria</taxon>
        <taxon>Bamfordvirae</taxon>
        <taxon>Nucleocytoviricota</taxon>
        <taxon>Megaviricetes</taxon>
        <taxon>Pimascovirales</taxon>
        <taxon>Pimascovirales incertae sedis</taxon>
        <taxon>Iridoviridae</taxon>
        <taxon>Alphairidovirinae</taxon>
        <taxon>Lymphocystivirus</taxon>
        <taxon>Lymphocystivirus micropogonias1</taxon>
    </lineage>
</organism>
<dbReference type="Proteomes" id="UP000678193">
    <property type="component" value="Segment"/>
</dbReference>
<dbReference type="KEGG" id="vg:65103224"/>